<dbReference type="RefSeq" id="XP_044548300.1">
    <property type="nucleotide sequence ID" value="XM_044694926.1"/>
</dbReference>
<feature type="transmembrane region" description="Helical" evidence="2">
    <location>
        <begin position="172"/>
        <end position="200"/>
    </location>
</feature>
<name>A0AA88GKG1_NAELO</name>
<accession>A0AA88GKG1</accession>
<dbReference type="Proteomes" id="UP000816034">
    <property type="component" value="Unassembled WGS sequence"/>
</dbReference>
<organism evidence="3 4">
    <name type="scientific">Naegleria lovaniensis</name>
    <name type="common">Amoeba</name>
    <dbReference type="NCBI Taxonomy" id="51637"/>
    <lineage>
        <taxon>Eukaryota</taxon>
        <taxon>Discoba</taxon>
        <taxon>Heterolobosea</taxon>
        <taxon>Tetramitia</taxon>
        <taxon>Eutetramitia</taxon>
        <taxon>Vahlkampfiidae</taxon>
        <taxon>Naegleria</taxon>
    </lineage>
</organism>
<feature type="transmembrane region" description="Helical" evidence="2">
    <location>
        <begin position="471"/>
        <end position="495"/>
    </location>
</feature>
<evidence type="ECO:0000256" key="2">
    <source>
        <dbReference type="SAM" id="Phobius"/>
    </source>
</evidence>
<evidence type="ECO:0000313" key="3">
    <source>
        <dbReference type="EMBL" id="KAG2382621.1"/>
    </source>
</evidence>
<keyword evidence="2" id="KW-0812">Transmembrane</keyword>
<feature type="region of interest" description="Disordered" evidence="1">
    <location>
        <begin position="364"/>
        <end position="437"/>
    </location>
</feature>
<comment type="caution">
    <text evidence="3">The sequence shown here is derived from an EMBL/GenBank/DDBJ whole genome shotgun (WGS) entry which is preliminary data.</text>
</comment>
<evidence type="ECO:0000256" key="1">
    <source>
        <dbReference type="SAM" id="MobiDB-lite"/>
    </source>
</evidence>
<feature type="transmembrane region" description="Helical" evidence="2">
    <location>
        <begin position="55"/>
        <end position="75"/>
    </location>
</feature>
<sequence length="501" mass="56643">MDLVIGKEMDEIMNMETTSPRRKYSAIKHQEIGNEWLYEMIRIMMYSLTVALSNWKYIGIGLTTMMIAVWAVKLIMREKRRPVGRCWNCGESFRLTRRQIDLGWKCPTTGCNAFNTAHHSSLTGRTLKSIFMRFSIYSFTLLQSAHLLFLLMGSETSRLIIGTSFEKSENKLFVVEFIMLIFSVVGCILNGHSIGFSFLLGVMSFLSSKCRLALKGVLLFSNISITVLKIIKLNEVQMDMGDEYDYERYLEERKLINRYNSHQVVQSLEIEDHFQPIQEAENTAESTGYVLTMDHQPSNDTTSAIQDDFNEIENVDLSQLSLSGEMNKSTSNENVSPWSRDDHLYYKPPKYAKSHQELVQFSKHMNGTGGTSSNSKETTKPKAEVDTISMLSALTISDEEDENMHDIPDISSSISSSESPPRQLSLNSEQSKPPSNASVVMGIEQEDRPSSPASLVVQQKLSNIPSSLSKYQAIGITFFMFSLTAVLAATLMNMYQISNYT</sequence>
<keyword evidence="2" id="KW-1133">Transmembrane helix</keyword>
<keyword evidence="4" id="KW-1185">Reference proteome</keyword>
<dbReference type="AlphaFoldDB" id="A0AA88GKG1"/>
<gene>
    <name evidence="3" type="ORF">C9374_005201</name>
</gene>
<dbReference type="EMBL" id="PYSW02000023">
    <property type="protein sequence ID" value="KAG2382621.1"/>
    <property type="molecule type" value="Genomic_DNA"/>
</dbReference>
<keyword evidence="2" id="KW-0472">Membrane</keyword>
<feature type="compositionally biased region" description="Polar residues" evidence="1">
    <location>
        <begin position="364"/>
        <end position="376"/>
    </location>
</feature>
<feature type="compositionally biased region" description="Polar residues" evidence="1">
    <location>
        <begin position="422"/>
        <end position="437"/>
    </location>
</feature>
<reference evidence="3 4" key="1">
    <citation type="journal article" date="2018" name="BMC Genomics">
        <title>The genome of Naegleria lovaniensis, the basis for a comparative approach to unravel pathogenicity factors of the human pathogenic amoeba N. fowleri.</title>
        <authorList>
            <person name="Liechti N."/>
            <person name="Schurch N."/>
            <person name="Bruggmann R."/>
            <person name="Wittwer M."/>
        </authorList>
    </citation>
    <scope>NUCLEOTIDE SEQUENCE [LARGE SCALE GENOMIC DNA]</scope>
    <source>
        <strain evidence="3 4">ATCC 30569</strain>
    </source>
</reference>
<feature type="compositionally biased region" description="Low complexity" evidence="1">
    <location>
        <begin position="409"/>
        <end position="421"/>
    </location>
</feature>
<proteinExistence type="predicted"/>
<evidence type="ECO:0000313" key="4">
    <source>
        <dbReference type="Proteomes" id="UP000816034"/>
    </source>
</evidence>
<protein>
    <submittedName>
        <fullName evidence="3">Uncharacterized protein</fullName>
    </submittedName>
</protein>
<feature type="transmembrane region" description="Helical" evidence="2">
    <location>
        <begin position="134"/>
        <end position="152"/>
    </location>
</feature>
<dbReference type="GeneID" id="68097656"/>